<dbReference type="AlphaFoldDB" id="A0A225VPY5"/>
<gene>
    <name evidence="1" type="ORF">PHMEG_00020469</name>
</gene>
<comment type="caution">
    <text evidence="1">The sequence shown here is derived from an EMBL/GenBank/DDBJ whole genome shotgun (WGS) entry which is preliminary data.</text>
</comment>
<name>A0A225VPY5_9STRA</name>
<proteinExistence type="predicted"/>
<organism evidence="1 2">
    <name type="scientific">Phytophthora megakarya</name>
    <dbReference type="NCBI Taxonomy" id="4795"/>
    <lineage>
        <taxon>Eukaryota</taxon>
        <taxon>Sar</taxon>
        <taxon>Stramenopiles</taxon>
        <taxon>Oomycota</taxon>
        <taxon>Peronosporomycetes</taxon>
        <taxon>Peronosporales</taxon>
        <taxon>Peronosporaceae</taxon>
        <taxon>Phytophthora</taxon>
    </lineage>
</organism>
<feature type="non-terminal residue" evidence="1">
    <location>
        <position position="1"/>
    </location>
</feature>
<sequence>VHVTTDPDHVTTGTDQVITGTDQVTTGTDCVDTGTGHLYYRTYNKYFAGCRLTVGADYATTRQMGRVARINGRRETPLGARHPTGRRYYQRTWESKTTLLADDFGAEMDLVDRWIASGEATFGTFWRKDAFGKQCIGSAIDLSLEPSWKIVLRSLRRLRDECRDFIFKAIAKDNFAVAGNVELVFWRTWMCRLEFTWLRRTTTPTLDIVS</sequence>
<keyword evidence="2" id="KW-1185">Reference proteome</keyword>
<protein>
    <submittedName>
        <fullName evidence="1">Uncharacterized protein</fullName>
    </submittedName>
</protein>
<accession>A0A225VPY5</accession>
<dbReference type="Proteomes" id="UP000198211">
    <property type="component" value="Unassembled WGS sequence"/>
</dbReference>
<evidence type="ECO:0000313" key="2">
    <source>
        <dbReference type="Proteomes" id="UP000198211"/>
    </source>
</evidence>
<dbReference type="EMBL" id="NBNE01003644">
    <property type="protein sequence ID" value="OWZ07174.1"/>
    <property type="molecule type" value="Genomic_DNA"/>
</dbReference>
<evidence type="ECO:0000313" key="1">
    <source>
        <dbReference type="EMBL" id="OWZ07174.1"/>
    </source>
</evidence>
<reference evidence="2" key="1">
    <citation type="submission" date="2017-03" db="EMBL/GenBank/DDBJ databases">
        <title>Phytopthora megakarya and P. palmivora, two closely related causual agents of cacao black pod achieved similar genome size and gene model numbers by different mechanisms.</title>
        <authorList>
            <person name="Ali S."/>
            <person name="Shao J."/>
            <person name="Larry D.J."/>
            <person name="Kronmiller B."/>
            <person name="Shen D."/>
            <person name="Strem M.D."/>
            <person name="Melnick R.L."/>
            <person name="Guiltinan M.J."/>
            <person name="Tyler B.M."/>
            <person name="Meinhardt L.W."/>
            <person name="Bailey B.A."/>
        </authorList>
    </citation>
    <scope>NUCLEOTIDE SEQUENCE [LARGE SCALE GENOMIC DNA]</scope>
    <source>
        <strain evidence="2">zdho120</strain>
    </source>
</reference>